<dbReference type="Pfam" id="PF13271">
    <property type="entry name" value="DUF4062"/>
    <property type="match status" value="1"/>
</dbReference>
<keyword evidence="2" id="KW-0677">Repeat</keyword>
<evidence type="ECO:0000259" key="3">
    <source>
        <dbReference type="PROSITE" id="PS50837"/>
    </source>
</evidence>
<dbReference type="InterPro" id="IPR015943">
    <property type="entry name" value="WD40/YVTN_repeat-like_dom_sf"/>
</dbReference>
<protein>
    <submittedName>
        <fullName evidence="6">NACHT domain-containing protein</fullName>
    </submittedName>
</protein>
<keyword evidence="1" id="KW-0853">WD repeat</keyword>
<dbReference type="InterPro" id="IPR052752">
    <property type="entry name" value="NACHT-WD_repeat"/>
</dbReference>
<sequence>MNQRKVSIVNYKRNFTRTVKVQSIKRSSYNNIANNRKELSKKVQIKVPPQLDEQTEKDSTEKVDPKVLTAFERVFKGHFVDIPAPLSKLVRVFTSSTFTDTTVERNALMESVYPELKEFCRETHGLDFQVVDMRWGVRDEATDDHMTTKLCMTEIANCQRLSVGPNFVVFLCQKYGYRPLPSEILCTELNMLKCLLREEHEDTSLLDTWYIQDANAVPPLCILQPISSIIVNFNNKRIPKLQKQAASMWWDTEARMQKSLRKAAKMCYDRGQLSHEQMHNYFMSVTEREVIHGILKGRNPNEHCLCYVRHINNIAISQAKTASKFVDIINDEICSEAQHLLSNLRDERVPSRLDVANIRRTTIEWCDNGGVDNVFHAEYIKAFCKDFYDSITKMVNKAVKKHEKYRERLFSEVLQHISNALAVSAMFFGRDNELRVAENYVRSTYLKGENGCGKTSTLAKIAREIRHWYSDEVEPVIVLRFLGTSPDSSSITPLLTSVCDQHSIVFHIACNFDEELRGTSPTELSKLFMHFKKMTTLANAQRPLVIIFDSLDLLSNLDGAHELLWFPPTLPPHVKFFVSITPGASRIGTVIKRFVESDEQYILVPSLGMSLALEVVAEWLKSAGRTLTDRQWKLVTEALAECTLPLFVKLIHITVARWKSYSRPHETLLFHSLQEGIHALLDRTEGQHGSLLVSHALSYITAARSGLSDSEVEDLISLDDQVLDDIYQYHLPPIRRIPPLLWSRIRADLPGYLSERAADGVIVLNWYHEQFRTAATERYFGDVHHLKRTHSALADYFLGIWGGVAKPFQYTEMQKQRFGIVDNEGLADRKVPKQPNIFHSKGGKQIRYNMRRLNELPYHLLKARRLNELLSLCLFNYEFLYAKVSSFPLQAVIGDFESAIVAIDDVDTKRQLSLVADAFRLSASILSRHPCMLAFELLGRLLPLAADNTSLSSLLVKCDIQGPQTSCFLPAHHAFHSPGGPLKYSLEEHQFAVFGMELTSDQKMLVTISNIFIIWDITTGDIARVVNPNIEGIFFGLALTKDDRYAAAYSNNNQVILLSLITGEFIDIAHQSLSRQMEIDNIYFTSSNHLLIWTKSKYYLYDFQGKLIAEGEEKSAEKVNYHIRFVTWSGARDDWSLVLSGKQEDYTAPDGYYTLQQFTFCASLAFEDDSFMSGYLCIECDTNSSKIAILALDTIAIQVVLGDKIADCIDERANAIFIWKRPDAQPKCWLVAVFVEGFLLFETKLARKLVNLRLPTGVRNIPIRPMHTTTAITLASEDRIFVAGVRKYLYLWDMKTEQLLRSVDAHFGRTLNLCALTINGQNVLLSSSLDHSIKMWNMENIFEKSFSVSMMDQPIEAIHIARNAPSMAVVQTRKNLGLWNVRSHKYIATLVANEHGAVVTHCMISADAQQIVCVESEALFVWDLRTQSVVQRMKAAHVQQILYLNRERMIGSVDSVLLSYHLIANIQLSKTLLFRDRTQPLLFGYITRM</sequence>
<dbReference type="InterPro" id="IPR011047">
    <property type="entry name" value="Quinoprotein_ADH-like_sf"/>
</dbReference>
<dbReference type="InterPro" id="IPR001680">
    <property type="entry name" value="WD40_rpt"/>
</dbReference>
<dbReference type="InterPro" id="IPR025139">
    <property type="entry name" value="DUF4062"/>
</dbReference>
<evidence type="ECO:0000313" key="5">
    <source>
        <dbReference type="Proteomes" id="UP000267096"/>
    </source>
</evidence>
<reference evidence="4 5" key="2">
    <citation type="submission" date="2018-11" db="EMBL/GenBank/DDBJ databases">
        <authorList>
            <consortium name="Pathogen Informatics"/>
        </authorList>
    </citation>
    <scope>NUCLEOTIDE SEQUENCE [LARGE SCALE GENOMIC DNA]</scope>
</reference>
<dbReference type="InterPro" id="IPR007111">
    <property type="entry name" value="NACHT_NTPase"/>
</dbReference>
<dbReference type="Gene3D" id="1.25.40.370">
    <property type="match status" value="1"/>
</dbReference>
<dbReference type="Gene3D" id="3.40.50.300">
    <property type="entry name" value="P-loop containing nucleotide triphosphate hydrolases"/>
    <property type="match status" value="1"/>
</dbReference>
<evidence type="ECO:0000256" key="2">
    <source>
        <dbReference type="ARBA" id="ARBA00022737"/>
    </source>
</evidence>
<dbReference type="InterPro" id="IPR057588">
    <property type="entry name" value="NWD1/2-like_WH"/>
</dbReference>
<dbReference type="EMBL" id="UYRR01000029">
    <property type="protein sequence ID" value="VDK17375.1"/>
    <property type="molecule type" value="Genomic_DNA"/>
</dbReference>
<dbReference type="WBParaSite" id="ASIM_0000019201-mRNA-1">
    <property type="protein sequence ID" value="ASIM_0000019201-mRNA-1"/>
    <property type="gene ID" value="ASIM_0000019201"/>
</dbReference>
<name>A0A0M3IY76_ANISI</name>
<dbReference type="PANTHER" id="PTHR19871">
    <property type="entry name" value="BETA TRANSDUCIN-RELATED PROTEIN"/>
    <property type="match status" value="1"/>
</dbReference>
<dbReference type="Gene3D" id="2.130.10.10">
    <property type="entry name" value="YVTN repeat-like/Quinoprotein amine dehydrogenase"/>
    <property type="match status" value="2"/>
</dbReference>
<organism evidence="6">
    <name type="scientific">Anisakis simplex</name>
    <name type="common">Herring worm</name>
    <dbReference type="NCBI Taxonomy" id="6269"/>
    <lineage>
        <taxon>Eukaryota</taxon>
        <taxon>Metazoa</taxon>
        <taxon>Ecdysozoa</taxon>
        <taxon>Nematoda</taxon>
        <taxon>Chromadorea</taxon>
        <taxon>Rhabditida</taxon>
        <taxon>Spirurina</taxon>
        <taxon>Ascaridomorpha</taxon>
        <taxon>Ascaridoidea</taxon>
        <taxon>Anisakidae</taxon>
        <taxon>Anisakis</taxon>
        <taxon>Anisakis simplex complex</taxon>
    </lineage>
</organism>
<dbReference type="PANTHER" id="PTHR19871:SF14">
    <property type="entry name" value="DUF4062 DOMAIN-CONTAINING PROTEIN"/>
    <property type="match status" value="1"/>
</dbReference>
<evidence type="ECO:0000256" key="1">
    <source>
        <dbReference type="ARBA" id="ARBA00022574"/>
    </source>
</evidence>
<dbReference type="SUPFAM" id="SSF52540">
    <property type="entry name" value="P-loop containing nucleoside triphosphate hydrolases"/>
    <property type="match status" value="1"/>
</dbReference>
<dbReference type="SUPFAM" id="SSF50998">
    <property type="entry name" value="Quinoprotein alcohol dehydrogenase-like"/>
    <property type="match status" value="1"/>
</dbReference>
<feature type="domain" description="NACHT" evidence="3">
    <location>
        <begin position="442"/>
        <end position="804"/>
    </location>
</feature>
<dbReference type="OrthoDB" id="2325716at2759"/>
<dbReference type="Pfam" id="PF25469">
    <property type="entry name" value="WHD_NWD1"/>
    <property type="match status" value="1"/>
</dbReference>
<dbReference type="InterPro" id="IPR056534">
    <property type="entry name" value="Beta-prop_NWD2_C"/>
</dbReference>
<dbReference type="Pfam" id="PF23586">
    <property type="entry name" value="Beta-prop_NWD2_C"/>
    <property type="match status" value="1"/>
</dbReference>
<dbReference type="PROSITE" id="PS50837">
    <property type="entry name" value="NACHT"/>
    <property type="match status" value="1"/>
</dbReference>
<reference evidence="6" key="1">
    <citation type="submission" date="2016-04" db="UniProtKB">
        <authorList>
            <consortium name="WormBaseParasite"/>
        </authorList>
    </citation>
    <scope>IDENTIFICATION</scope>
</reference>
<evidence type="ECO:0000313" key="6">
    <source>
        <dbReference type="WBParaSite" id="ASIM_0000019201-mRNA-1"/>
    </source>
</evidence>
<proteinExistence type="predicted"/>
<dbReference type="InterPro" id="IPR027417">
    <property type="entry name" value="P-loop_NTPase"/>
</dbReference>
<accession>A0A0M3IY76</accession>
<evidence type="ECO:0000313" key="4">
    <source>
        <dbReference type="EMBL" id="VDK17375.1"/>
    </source>
</evidence>
<dbReference type="Proteomes" id="UP000267096">
    <property type="component" value="Unassembled WGS sequence"/>
</dbReference>
<dbReference type="SMART" id="SM00320">
    <property type="entry name" value="WD40"/>
    <property type="match status" value="3"/>
</dbReference>
<gene>
    <name evidence="4" type="ORF">ASIM_LOCUS107</name>
</gene>
<dbReference type="Pfam" id="PF05729">
    <property type="entry name" value="NACHT"/>
    <property type="match status" value="1"/>
</dbReference>
<keyword evidence="5" id="KW-1185">Reference proteome</keyword>